<dbReference type="Proteomes" id="UP000319949">
    <property type="component" value="Unassembled WGS sequence"/>
</dbReference>
<dbReference type="InterPro" id="IPR029058">
    <property type="entry name" value="AB_hydrolase_fold"/>
</dbReference>
<dbReference type="PROSITE" id="PS51257">
    <property type="entry name" value="PROKAR_LIPOPROTEIN"/>
    <property type="match status" value="1"/>
</dbReference>
<protein>
    <submittedName>
        <fullName evidence="1">Esterase/lipase superfamily enzyme</fullName>
    </submittedName>
</protein>
<dbReference type="Gene3D" id="3.40.50.1820">
    <property type="entry name" value="alpha/beta hydrolase"/>
    <property type="match status" value="1"/>
</dbReference>
<dbReference type="OrthoDB" id="9797755at2"/>
<dbReference type="PANTHER" id="PTHR36513:SF1">
    <property type="entry name" value="TRANSMEMBRANE PROTEIN"/>
    <property type="match status" value="1"/>
</dbReference>
<dbReference type="RefSeq" id="WP_145665547.1">
    <property type="nucleotide sequence ID" value="NZ_VITK01000006.1"/>
</dbReference>
<proteinExistence type="predicted"/>
<dbReference type="AlphaFoldDB" id="A0A560DIL8"/>
<accession>A0A560DIL8</accession>
<evidence type="ECO:0000313" key="2">
    <source>
        <dbReference type="Proteomes" id="UP000319949"/>
    </source>
</evidence>
<name>A0A560DIL8_9BRAD</name>
<evidence type="ECO:0000313" key="1">
    <source>
        <dbReference type="EMBL" id="TWA96960.1"/>
    </source>
</evidence>
<dbReference type="EMBL" id="VITK01000006">
    <property type="protein sequence ID" value="TWA96960.1"/>
    <property type="molecule type" value="Genomic_DNA"/>
</dbReference>
<dbReference type="InterPro" id="IPR010297">
    <property type="entry name" value="DUF900_hydrolase"/>
</dbReference>
<dbReference type="PANTHER" id="PTHR36513">
    <property type="entry name" value="ABC TRANSMEMBRANE TYPE-1 DOMAIN-CONTAINING PROTEIN"/>
    <property type="match status" value="1"/>
</dbReference>
<dbReference type="Pfam" id="PF05990">
    <property type="entry name" value="DUF900"/>
    <property type="match status" value="1"/>
</dbReference>
<keyword evidence="2" id="KW-1185">Reference proteome</keyword>
<dbReference type="SUPFAM" id="SSF53474">
    <property type="entry name" value="alpha/beta-Hydrolases"/>
    <property type="match status" value="1"/>
</dbReference>
<organism evidence="1 2">
    <name type="scientific">Bradyrhizobium stylosanthis</name>
    <dbReference type="NCBI Taxonomy" id="1803665"/>
    <lineage>
        <taxon>Bacteria</taxon>
        <taxon>Pseudomonadati</taxon>
        <taxon>Pseudomonadota</taxon>
        <taxon>Alphaproteobacteria</taxon>
        <taxon>Hyphomicrobiales</taxon>
        <taxon>Nitrobacteraceae</taxon>
        <taxon>Bradyrhizobium</taxon>
    </lineage>
</organism>
<gene>
    <name evidence="1" type="ORF">FBZ96_10611</name>
</gene>
<reference evidence="1 2" key="1">
    <citation type="submission" date="2019-06" db="EMBL/GenBank/DDBJ databases">
        <title>Genomic Encyclopedia of Type Strains, Phase IV (KMG-V): Genome sequencing to study the core and pangenomes of soil and plant-associated prokaryotes.</title>
        <authorList>
            <person name="Whitman W."/>
        </authorList>
    </citation>
    <scope>NUCLEOTIDE SEQUENCE [LARGE SCALE GENOMIC DNA]</scope>
    <source>
        <strain evidence="1 2">BR 510</strain>
    </source>
</reference>
<comment type="caution">
    <text evidence="1">The sequence shown here is derived from an EMBL/GenBank/DDBJ whole genome shotgun (WGS) entry which is preliminary data.</text>
</comment>
<sequence length="503" mass="55010">MPRISSLLLYSAILIGLGPGSGSCIAKPIIDEPLVLRICEALSQSDPGRMPEAVAPEAARKFLEHYRVDSKLLRGCRAATQTRSAENRTIFRVEHDVVEAYWQFYTDNNFIQQIVIEHYRYVTLAGDGPWIPLSGSHSGLITDRGGDTVFGSNLDRNIIEFFFATNRKESNARPVLEGDPPPNSVAGAANGWTLVSDYTGERAGLSFGAVRVRVPEGHQIGKVELPWSAEIFGLTFESKSDPEKHFALRSIQKVDEAAWIKSLSRSGKKRALIFVHGFNTSFRDAVFRTAQIAWDLQFGGTTVLFSWPSRGEVTSYLYDKDSALGSRDALLHVIADVRKAGFDQIDIIAHSMGNLIAVDALAHSATTNSPTAIAQLIMAAPDVDRDIFIQGIPNVAKVTKGLTLYASKNDKALQLSKRVAGDIPRAGDVPEGGPIVLPGLWTIDVSLMGDELFGLNHNTFASTRSVLNDLAILLNEGKAPPRLVEIRGFPEPPLKAAYFRYVP</sequence>